<comment type="cofactor">
    <cofactor evidence="1">
        <name>Cu(2+)</name>
        <dbReference type="ChEBI" id="CHEBI:29036"/>
    </cofactor>
</comment>
<dbReference type="Pfam" id="PF18132">
    <property type="entry name" value="Tyrosinase_C"/>
    <property type="match status" value="1"/>
</dbReference>
<evidence type="ECO:0000256" key="7">
    <source>
        <dbReference type="ARBA" id="ARBA00023033"/>
    </source>
</evidence>
<evidence type="ECO:0000313" key="15">
    <source>
        <dbReference type="Proteomes" id="UP000186955"/>
    </source>
</evidence>
<dbReference type="InterPro" id="IPR008922">
    <property type="entry name" value="Di-copper_centre_dom_sf"/>
</dbReference>
<dbReference type="Pfam" id="PF00264">
    <property type="entry name" value="Tyrosinase"/>
    <property type="match status" value="1"/>
</dbReference>
<evidence type="ECO:0000256" key="9">
    <source>
        <dbReference type="ARBA" id="ARBA00048233"/>
    </source>
</evidence>
<dbReference type="Proteomes" id="UP000186955">
    <property type="component" value="Unassembled WGS sequence"/>
</dbReference>
<dbReference type="AlphaFoldDB" id="A0A1Q5UMU8"/>
<feature type="region of interest" description="Disordered" evidence="11">
    <location>
        <begin position="648"/>
        <end position="681"/>
    </location>
</feature>
<dbReference type="EC" id="1.14.18.1" evidence="3"/>
<dbReference type="PANTHER" id="PTHR11474">
    <property type="entry name" value="TYROSINASE FAMILY MEMBER"/>
    <property type="match status" value="1"/>
</dbReference>
<organism evidence="14 15">
    <name type="scientific">Penicillium subrubescens</name>
    <dbReference type="NCBI Taxonomy" id="1316194"/>
    <lineage>
        <taxon>Eukaryota</taxon>
        <taxon>Fungi</taxon>
        <taxon>Dikarya</taxon>
        <taxon>Ascomycota</taxon>
        <taxon>Pezizomycotina</taxon>
        <taxon>Eurotiomycetes</taxon>
        <taxon>Eurotiomycetidae</taxon>
        <taxon>Eurotiales</taxon>
        <taxon>Aspergillaceae</taxon>
        <taxon>Penicillium</taxon>
    </lineage>
</organism>
<comment type="catalytic activity">
    <reaction evidence="9">
        <text>2 L-dopa + O2 = 2 L-dopaquinone + 2 H2O</text>
        <dbReference type="Rhea" id="RHEA:34287"/>
        <dbReference type="ChEBI" id="CHEBI:15377"/>
        <dbReference type="ChEBI" id="CHEBI:15379"/>
        <dbReference type="ChEBI" id="CHEBI:57504"/>
        <dbReference type="ChEBI" id="CHEBI:57924"/>
        <dbReference type="EC" id="1.14.18.1"/>
    </reaction>
</comment>
<evidence type="ECO:0000256" key="1">
    <source>
        <dbReference type="ARBA" id="ARBA00001973"/>
    </source>
</evidence>
<evidence type="ECO:0000256" key="8">
    <source>
        <dbReference type="ARBA" id="ARBA00023101"/>
    </source>
</evidence>
<keyword evidence="4" id="KW-0479">Metal-binding</keyword>
<keyword evidence="15" id="KW-1185">Reference proteome</keyword>
<reference evidence="14 15" key="1">
    <citation type="submission" date="2016-10" db="EMBL/GenBank/DDBJ databases">
        <title>Genome sequence of the ascomycete fungus Penicillium subrubescens.</title>
        <authorList>
            <person name="De Vries R.P."/>
            <person name="Peng M."/>
            <person name="Dilokpimol A."/>
            <person name="Hilden K."/>
            <person name="Makela M.R."/>
            <person name="Grigoriev I."/>
            <person name="Riley R."/>
            <person name="Granchi Z."/>
        </authorList>
    </citation>
    <scope>NUCLEOTIDE SEQUENCE [LARGE SCALE GENOMIC DNA]</scope>
    <source>
        <strain evidence="14 15">CBS 132785</strain>
    </source>
</reference>
<sequence>MAQEANGYEYYPIRGRFPPESSINDGLNRKVFVRQDIDDWSGKKSNKKQVDLFIMAMDKFQKKDPKERLSYFQIAGISLFSNKTIQLLTLYEGIHGQPFARWDDPTPEPIKNGYCHHSHVLFPIWHRPYVLLFEISSRLIIFQQVIYDTMVNEVIPQFPAEQQAGWREQADSWRLPFWDWARKGRGRCPDLAKTPTINVPSPEGGFVRIDNPLFQFRMPTNQPMRSEGVGTENTWQNDAEQEDYKNFGNAIGTSRWPDEEDQKPTSEGWRHGVVNNRKIADAFGSHVGYNDKNHGPAAEIVYRLLTTPMDYTTFASTNPTSKDQNVNEDLNIEYIHNNIHGWTGAEGHMGNVPVAAFDPLFFLHHCNIDRIFAIWQALNPEKWLNNIPADNATIQDSIGKEHAVNENTPLEPFRGLNPKNDYWTPDGVRHTVRLGYTYPELQRWDPKYLPPKGVFDEELYRGDLIAAVNKLYGVSRSLVLDPKAPTPDGVHHIEGGLQITDFGFSIRFLKYAFGGQPFWIKLYLAQEEGIQTAVTDLIAEVYNFSQRPELDGATACGNCKKGQKILIKSTAYVPITPVLYRLLSTGRKLKTLTRDEVLAYLRKRAYWRVVKNGKELPRYEVENLDLEIIGSSNDSKFFENPAVPPSFENFKPEPTISGGADGALDPELKQPKVEPPAPRPARPKANLFLQSALKFHRQIKADSVILIESATVDLATTGAENDITQIALLDAANNMVFHMSMRRASGLIVFNGSSGREDLIQMDQSFRAEDGATIMIHDQGIGYEVWIDWVHITWILKQDEDQPAAAIAYGLGDENGTSALSDELEVRTYPSMKALFLQKHEHEEEKVTPSASGASIVQTLVSMR</sequence>
<keyword evidence="8" id="KW-0470">Melanin biosynthesis</keyword>
<dbReference type="InterPro" id="IPR050316">
    <property type="entry name" value="Tyrosinase/Hemocyanin"/>
</dbReference>
<evidence type="ECO:0000256" key="11">
    <source>
        <dbReference type="SAM" id="MobiDB-lite"/>
    </source>
</evidence>
<evidence type="ECO:0000256" key="4">
    <source>
        <dbReference type="ARBA" id="ARBA00022723"/>
    </source>
</evidence>
<dbReference type="SUPFAM" id="SSF48056">
    <property type="entry name" value="Di-copper centre-containing domain"/>
    <property type="match status" value="1"/>
</dbReference>
<evidence type="ECO:0000259" key="13">
    <source>
        <dbReference type="PROSITE" id="PS00498"/>
    </source>
</evidence>
<evidence type="ECO:0000256" key="5">
    <source>
        <dbReference type="ARBA" id="ARBA00023002"/>
    </source>
</evidence>
<dbReference type="GO" id="GO:0046872">
    <property type="term" value="F:metal ion binding"/>
    <property type="evidence" value="ECO:0007669"/>
    <property type="project" value="UniProtKB-KW"/>
</dbReference>
<keyword evidence="5" id="KW-0560">Oxidoreductase</keyword>
<dbReference type="GO" id="GO:0042438">
    <property type="term" value="P:melanin biosynthetic process"/>
    <property type="evidence" value="ECO:0007669"/>
    <property type="project" value="UniProtKB-KW"/>
</dbReference>
<dbReference type="Gene3D" id="1.10.1280.10">
    <property type="entry name" value="Di-copper center containing domain from catechol oxidase"/>
    <property type="match status" value="1"/>
</dbReference>
<comment type="catalytic activity">
    <reaction evidence="10">
        <text>L-tyrosine + O2 = L-dopaquinone + H2O</text>
        <dbReference type="Rhea" id="RHEA:18117"/>
        <dbReference type="ChEBI" id="CHEBI:15377"/>
        <dbReference type="ChEBI" id="CHEBI:15379"/>
        <dbReference type="ChEBI" id="CHEBI:57924"/>
        <dbReference type="ChEBI" id="CHEBI:58315"/>
        <dbReference type="EC" id="1.14.18.1"/>
    </reaction>
</comment>
<proteinExistence type="inferred from homology"/>
<feature type="domain" description="Tyrosinase copper-binding" evidence="13">
    <location>
        <begin position="358"/>
        <end position="369"/>
    </location>
</feature>
<name>A0A1Q5UMU8_9EURO</name>
<dbReference type="Gene3D" id="2.60.310.20">
    <property type="match status" value="1"/>
</dbReference>
<dbReference type="PROSITE" id="PS00498">
    <property type="entry name" value="TYROSINASE_2"/>
    <property type="match status" value="1"/>
</dbReference>
<evidence type="ECO:0000259" key="12">
    <source>
        <dbReference type="PROSITE" id="PS00497"/>
    </source>
</evidence>
<keyword evidence="6" id="KW-0186">Copper</keyword>
<gene>
    <name evidence="14" type="ORF">PENSUB_521</name>
</gene>
<dbReference type="PROSITE" id="PS00497">
    <property type="entry name" value="TYROSINASE_1"/>
    <property type="match status" value="1"/>
</dbReference>
<dbReference type="InterPro" id="IPR002227">
    <property type="entry name" value="Tyrosinase_Cu-bd"/>
</dbReference>
<comment type="similarity">
    <text evidence="2">Belongs to the tyrosinase family.</text>
</comment>
<accession>A0A1Q5UMU8</accession>
<dbReference type="GO" id="GO:0004503">
    <property type="term" value="F:tyrosinase activity"/>
    <property type="evidence" value="ECO:0007669"/>
    <property type="project" value="UniProtKB-EC"/>
</dbReference>
<keyword evidence="7" id="KW-0503">Monooxygenase</keyword>
<evidence type="ECO:0000256" key="3">
    <source>
        <dbReference type="ARBA" id="ARBA00011906"/>
    </source>
</evidence>
<dbReference type="InterPro" id="IPR041640">
    <property type="entry name" value="Tyrosinase_C"/>
</dbReference>
<evidence type="ECO:0000256" key="2">
    <source>
        <dbReference type="ARBA" id="ARBA00009928"/>
    </source>
</evidence>
<evidence type="ECO:0000256" key="6">
    <source>
        <dbReference type="ARBA" id="ARBA00023008"/>
    </source>
</evidence>
<dbReference type="Gene3D" id="2.60.120.200">
    <property type="match status" value="1"/>
</dbReference>
<feature type="domain" description="Tyrosinase copper-binding" evidence="12">
    <location>
        <begin position="116"/>
        <end position="134"/>
    </location>
</feature>
<dbReference type="EMBL" id="MNBE01000124">
    <property type="protein sequence ID" value="OKP13790.1"/>
    <property type="molecule type" value="Genomic_DNA"/>
</dbReference>
<comment type="caution">
    <text evidence="14">The sequence shown here is derived from an EMBL/GenBank/DDBJ whole genome shotgun (WGS) entry which is preliminary data.</text>
</comment>
<dbReference type="PRINTS" id="PR00092">
    <property type="entry name" value="TYROSINASE"/>
</dbReference>
<dbReference type="PANTHER" id="PTHR11474:SF76">
    <property type="entry name" value="SHKT DOMAIN-CONTAINING PROTEIN"/>
    <property type="match status" value="1"/>
</dbReference>
<evidence type="ECO:0000256" key="10">
    <source>
        <dbReference type="ARBA" id="ARBA00048881"/>
    </source>
</evidence>
<protein>
    <recommendedName>
        <fullName evidence="3">tyrosinase</fullName>
        <ecNumber evidence="3">1.14.18.1</ecNumber>
    </recommendedName>
</protein>
<dbReference type="STRING" id="1316194.A0A1Q5UMU8"/>
<evidence type="ECO:0000313" key="14">
    <source>
        <dbReference type="EMBL" id="OKP13790.1"/>
    </source>
</evidence>